<dbReference type="EMBL" id="DXAQ01000147">
    <property type="protein sequence ID" value="HIZ90234.1"/>
    <property type="molecule type" value="Genomic_DNA"/>
</dbReference>
<dbReference type="PROSITE" id="PS51257">
    <property type="entry name" value="PROKAR_LIPOPROTEIN"/>
    <property type="match status" value="1"/>
</dbReference>
<dbReference type="AlphaFoldDB" id="A0A9D2GW26"/>
<proteinExistence type="predicted"/>
<evidence type="ECO:0000313" key="2">
    <source>
        <dbReference type="EMBL" id="HIZ90234.1"/>
    </source>
</evidence>
<gene>
    <name evidence="2" type="ORF">H9804_09830</name>
</gene>
<name>A0A9D2GW26_9BACT</name>
<evidence type="ECO:0000313" key="3">
    <source>
        <dbReference type="Proteomes" id="UP000824176"/>
    </source>
</evidence>
<sequence>MKKIILISFIVLALGSFAYAQMGAGMGMGCWAAGNTQVTSASQAEDIIKSYLGTGNGTVSGSEAVELRRGTGYKVAVKDDAGNTSYYLVTPYGMARGPFSEEVANNFGQFGFGMRHGMGHGMGHGYGMMGNTEPTVTTIAQAEEVVKQAIANLKGYTITSTDELQVMRGTAYKVNVKDSAGNQLYYFVNPYGYARGPLADIAQNK</sequence>
<keyword evidence="1" id="KW-0732">Signal</keyword>
<evidence type="ECO:0008006" key="4">
    <source>
        <dbReference type="Google" id="ProtNLM"/>
    </source>
</evidence>
<dbReference type="Proteomes" id="UP000824176">
    <property type="component" value="Unassembled WGS sequence"/>
</dbReference>
<feature type="chain" id="PRO_5039327352" description="PepSY domain-containing protein" evidence="1">
    <location>
        <begin position="21"/>
        <end position="205"/>
    </location>
</feature>
<accession>A0A9D2GW26</accession>
<comment type="caution">
    <text evidence="2">The sequence shown here is derived from an EMBL/GenBank/DDBJ whole genome shotgun (WGS) entry which is preliminary data.</text>
</comment>
<feature type="signal peptide" evidence="1">
    <location>
        <begin position="1"/>
        <end position="20"/>
    </location>
</feature>
<protein>
    <recommendedName>
        <fullName evidence="4">PepSY domain-containing protein</fullName>
    </recommendedName>
</protein>
<organism evidence="2 3">
    <name type="scientific">Candidatus Mucispirillum faecigallinarum</name>
    <dbReference type="NCBI Taxonomy" id="2838699"/>
    <lineage>
        <taxon>Bacteria</taxon>
        <taxon>Pseudomonadati</taxon>
        <taxon>Deferribacterota</taxon>
        <taxon>Deferribacteres</taxon>
        <taxon>Deferribacterales</taxon>
        <taxon>Mucispirillaceae</taxon>
        <taxon>Mucispirillum</taxon>
    </lineage>
</organism>
<reference evidence="2" key="2">
    <citation type="submission" date="2021-04" db="EMBL/GenBank/DDBJ databases">
        <authorList>
            <person name="Gilroy R."/>
        </authorList>
    </citation>
    <scope>NUCLEOTIDE SEQUENCE</scope>
    <source>
        <strain evidence="2">ChiW4-1371</strain>
    </source>
</reference>
<reference evidence="2" key="1">
    <citation type="journal article" date="2021" name="PeerJ">
        <title>Extensive microbial diversity within the chicken gut microbiome revealed by metagenomics and culture.</title>
        <authorList>
            <person name="Gilroy R."/>
            <person name="Ravi A."/>
            <person name="Getino M."/>
            <person name="Pursley I."/>
            <person name="Horton D.L."/>
            <person name="Alikhan N.F."/>
            <person name="Baker D."/>
            <person name="Gharbi K."/>
            <person name="Hall N."/>
            <person name="Watson M."/>
            <person name="Adriaenssens E.M."/>
            <person name="Foster-Nyarko E."/>
            <person name="Jarju S."/>
            <person name="Secka A."/>
            <person name="Antonio M."/>
            <person name="Oren A."/>
            <person name="Chaudhuri R.R."/>
            <person name="La Ragione R."/>
            <person name="Hildebrand F."/>
            <person name="Pallen M.J."/>
        </authorList>
    </citation>
    <scope>NUCLEOTIDE SEQUENCE</scope>
    <source>
        <strain evidence="2">ChiW4-1371</strain>
    </source>
</reference>
<evidence type="ECO:0000256" key="1">
    <source>
        <dbReference type="SAM" id="SignalP"/>
    </source>
</evidence>